<dbReference type="RefSeq" id="WP_034732220.1">
    <property type="nucleotide sequence ID" value="NZ_JPIN01000006.1"/>
</dbReference>
<evidence type="ECO:0000259" key="14">
    <source>
        <dbReference type="Pfam" id="PF14748"/>
    </source>
</evidence>
<evidence type="ECO:0000256" key="11">
    <source>
        <dbReference type="NCBIfam" id="TIGR00112"/>
    </source>
</evidence>
<dbReference type="EMBL" id="JPIN01000006">
    <property type="protein sequence ID" value="KFZ28943.1"/>
    <property type="molecule type" value="Genomic_DNA"/>
</dbReference>
<dbReference type="SUPFAM" id="SSF51735">
    <property type="entry name" value="NAD(P)-binding Rossmann-fold domains"/>
    <property type="match status" value="1"/>
</dbReference>
<dbReference type="GO" id="GO:0004735">
    <property type="term" value="F:pyrroline-5-carboxylate reductase activity"/>
    <property type="evidence" value="ECO:0007669"/>
    <property type="project" value="UniProtKB-UniRule"/>
</dbReference>
<dbReference type="InterPro" id="IPR008927">
    <property type="entry name" value="6-PGluconate_DH-like_C_sf"/>
</dbReference>
<evidence type="ECO:0000259" key="13">
    <source>
        <dbReference type="Pfam" id="PF03807"/>
    </source>
</evidence>
<evidence type="ECO:0000256" key="1">
    <source>
        <dbReference type="ARBA" id="ARBA00005205"/>
    </source>
</evidence>
<keyword evidence="6 10" id="KW-0521">NADP</keyword>
<keyword evidence="5 10" id="KW-0641">Proline biosynthesis</keyword>
<dbReference type="NCBIfam" id="TIGR00112">
    <property type="entry name" value="proC"/>
    <property type="match status" value="1"/>
</dbReference>
<dbReference type="FunFam" id="3.40.50.720:FF:000105">
    <property type="entry name" value="Pyrroline-5-carboxylate reductase"/>
    <property type="match status" value="1"/>
</dbReference>
<dbReference type="PANTHER" id="PTHR11645:SF0">
    <property type="entry name" value="PYRROLINE-5-CARBOXYLATE REDUCTASE 3"/>
    <property type="match status" value="1"/>
</dbReference>
<dbReference type="InterPro" id="IPR029036">
    <property type="entry name" value="P5CR_dimer"/>
</dbReference>
<evidence type="ECO:0000256" key="8">
    <source>
        <dbReference type="ARBA" id="ARBA00050547"/>
    </source>
</evidence>
<keyword evidence="16" id="KW-1185">Reference proteome</keyword>
<dbReference type="InterPro" id="IPR000304">
    <property type="entry name" value="Pyrroline-COOH_reductase"/>
</dbReference>
<accession>A0A094L2S4</accession>
<keyword evidence="3 10" id="KW-0963">Cytoplasm</keyword>
<keyword evidence="7 10" id="KW-0560">Oxidoreductase</keyword>
<organism evidence="15 16">
    <name type="scientific">Pseudidiomarina atlantica</name>
    <dbReference type="NCBI Taxonomy" id="1517416"/>
    <lineage>
        <taxon>Bacteria</taxon>
        <taxon>Pseudomonadati</taxon>
        <taxon>Pseudomonadota</taxon>
        <taxon>Gammaproteobacteria</taxon>
        <taxon>Alteromonadales</taxon>
        <taxon>Idiomarinaceae</taxon>
        <taxon>Pseudidiomarina</taxon>
    </lineage>
</organism>
<feature type="domain" description="Pyrroline-5-carboxylate reductase dimerisation" evidence="14">
    <location>
        <begin position="167"/>
        <end position="271"/>
    </location>
</feature>
<feature type="binding site" evidence="12">
    <location>
        <begin position="72"/>
        <end position="75"/>
    </location>
    <ligand>
        <name>NADP(+)</name>
        <dbReference type="ChEBI" id="CHEBI:58349"/>
    </ligand>
</feature>
<dbReference type="AlphaFoldDB" id="A0A094L2S4"/>
<dbReference type="Pfam" id="PF14748">
    <property type="entry name" value="P5CR_dimer"/>
    <property type="match status" value="1"/>
</dbReference>
<dbReference type="Proteomes" id="UP000053718">
    <property type="component" value="Unassembled WGS sequence"/>
</dbReference>
<feature type="domain" description="Pyrroline-5-carboxylate reductase catalytic N-terminal" evidence="13">
    <location>
        <begin position="7"/>
        <end position="103"/>
    </location>
</feature>
<comment type="catalytic activity">
    <reaction evidence="8 10">
        <text>L-proline + NAD(+) = (S)-1-pyrroline-5-carboxylate + NADH + 2 H(+)</text>
        <dbReference type="Rhea" id="RHEA:14105"/>
        <dbReference type="ChEBI" id="CHEBI:15378"/>
        <dbReference type="ChEBI" id="CHEBI:17388"/>
        <dbReference type="ChEBI" id="CHEBI:57540"/>
        <dbReference type="ChEBI" id="CHEBI:57945"/>
        <dbReference type="ChEBI" id="CHEBI:60039"/>
        <dbReference type="EC" id="1.5.1.2"/>
    </reaction>
</comment>
<evidence type="ECO:0000256" key="4">
    <source>
        <dbReference type="ARBA" id="ARBA00022605"/>
    </source>
</evidence>
<dbReference type="Gene3D" id="3.40.50.720">
    <property type="entry name" value="NAD(P)-binding Rossmann-like Domain"/>
    <property type="match status" value="1"/>
</dbReference>
<keyword evidence="4 10" id="KW-0028">Amino-acid biosynthesis</keyword>
<proteinExistence type="inferred from homology"/>
<comment type="pathway">
    <text evidence="1 10">Amino-acid biosynthesis; L-proline biosynthesis; L-proline from L-glutamate 5-semialdehyde: step 1/1.</text>
</comment>
<evidence type="ECO:0000313" key="15">
    <source>
        <dbReference type="EMBL" id="KFZ28943.1"/>
    </source>
</evidence>
<reference evidence="15 16" key="1">
    <citation type="submission" date="2014-06" db="EMBL/GenBank/DDBJ databases">
        <title>Draft genome sequence of Idiomarina sp. MCCC 1A10513.</title>
        <authorList>
            <person name="Du J."/>
            <person name="Lai Q."/>
            <person name="Shao Z."/>
        </authorList>
    </citation>
    <scope>NUCLEOTIDE SEQUENCE [LARGE SCALE GENOMIC DNA]</scope>
    <source>
        <strain evidence="15 16">MCCC 1A10513</strain>
    </source>
</reference>
<name>A0A094L2S4_9GAMM</name>
<evidence type="ECO:0000256" key="7">
    <source>
        <dbReference type="ARBA" id="ARBA00023002"/>
    </source>
</evidence>
<comment type="similarity">
    <text evidence="2 10">Belongs to the pyrroline-5-carboxylate reductase family.</text>
</comment>
<evidence type="ECO:0000256" key="10">
    <source>
        <dbReference type="HAMAP-Rule" id="MF_01925"/>
    </source>
</evidence>
<evidence type="ECO:0000256" key="9">
    <source>
        <dbReference type="ARBA" id="ARBA00052690"/>
    </source>
</evidence>
<sequence length="275" mass="29342">MTTQHRTIAFIGAGNMTQSIVGGMVASGYPADAIFVSNPSPGKLEKIAAELGVHTSQDNAEVANKADVIVLAVKPQLMADVCAALREQVAHLADKLIVTIAAGIRISKYRQYLGDDIRMIRVMPNTPSLVGKGMSGLVADDRVDDSDKSFITTAFDGVGATLWVSDEDELDILGAVAGSGPAYFFEFMASLQKAAVALGFDRDKARQMVQQTALGAAEMAIHSELELEDLRKQVTSKGGSTAKGIEQYQAYDIDKISADAVKAAVKRNQEMAELF</sequence>
<dbReference type="PANTHER" id="PTHR11645">
    <property type="entry name" value="PYRROLINE-5-CARBOXYLATE REDUCTASE"/>
    <property type="match status" value="1"/>
</dbReference>
<dbReference type="EC" id="1.5.1.2" evidence="10 11"/>
<feature type="binding site" evidence="12">
    <location>
        <begin position="11"/>
        <end position="16"/>
    </location>
    <ligand>
        <name>NADP(+)</name>
        <dbReference type="ChEBI" id="CHEBI:58349"/>
    </ligand>
</feature>
<evidence type="ECO:0000313" key="16">
    <source>
        <dbReference type="Proteomes" id="UP000053718"/>
    </source>
</evidence>
<dbReference type="OrthoDB" id="9805754at2"/>
<dbReference type="InterPro" id="IPR028939">
    <property type="entry name" value="P5C_Rdtase_cat_N"/>
</dbReference>
<dbReference type="HAMAP" id="MF_01925">
    <property type="entry name" value="P5C_reductase"/>
    <property type="match status" value="1"/>
</dbReference>
<comment type="catalytic activity">
    <reaction evidence="9 10">
        <text>L-proline + NADP(+) = (S)-1-pyrroline-5-carboxylate + NADPH + 2 H(+)</text>
        <dbReference type="Rhea" id="RHEA:14109"/>
        <dbReference type="ChEBI" id="CHEBI:15378"/>
        <dbReference type="ChEBI" id="CHEBI:17388"/>
        <dbReference type="ChEBI" id="CHEBI:57783"/>
        <dbReference type="ChEBI" id="CHEBI:58349"/>
        <dbReference type="ChEBI" id="CHEBI:60039"/>
        <dbReference type="EC" id="1.5.1.2"/>
    </reaction>
</comment>
<evidence type="ECO:0000256" key="12">
    <source>
        <dbReference type="PIRSR" id="PIRSR000193-1"/>
    </source>
</evidence>
<dbReference type="STRING" id="1517416.IDAT_07035"/>
<dbReference type="GO" id="GO:0055129">
    <property type="term" value="P:L-proline biosynthetic process"/>
    <property type="evidence" value="ECO:0007669"/>
    <property type="project" value="UniProtKB-UniRule"/>
</dbReference>
<evidence type="ECO:0000256" key="3">
    <source>
        <dbReference type="ARBA" id="ARBA00022490"/>
    </source>
</evidence>
<comment type="caution">
    <text evidence="15">The sequence shown here is derived from an EMBL/GenBank/DDBJ whole genome shotgun (WGS) entry which is preliminary data.</text>
</comment>
<comment type="function">
    <text evidence="10">Catalyzes the reduction of 1-pyrroline-5-carboxylate (PCA) to L-proline.</text>
</comment>
<dbReference type="PIRSF" id="PIRSF000193">
    <property type="entry name" value="Pyrrol-5-carb_rd"/>
    <property type="match status" value="1"/>
</dbReference>
<dbReference type="GO" id="GO:0005737">
    <property type="term" value="C:cytoplasm"/>
    <property type="evidence" value="ECO:0007669"/>
    <property type="project" value="UniProtKB-SubCell"/>
</dbReference>
<evidence type="ECO:0000256" key="2">
    <source>
        <dbReference type="ARBA" id="ARBA00005525"/>
    </source>
</evidence>
<protein>
    <recommendedName>
        <fullName evidence="10 11">Pyrroline-5-carboxylate reductase</fullName>
        <shortName evidence="10">P5C reductase</shortName>
        <shortName evidence="10">P5CR</shortName>
        <ecNumber evidence="10 11">1.5.1.2</ecNumber>
    </recommendedName>
    <alternativeName>
        <fullName evidence="10">PCA reductase</fullName>
    </alternativeName>
</protein>
<dbReference type="eggNOG" id="COG0345">
    <property type="taxonomic scope" value="Bacteria"/>
</dbReference>
<evidence type="ECO:0000256" key="5">
    <source>
        <dbReference type="ARBA" id="ARBA00022650"/>
    </source>
</evidence>
<dbReference type="InterPro" id="IPR036291">
    <property type="entry name" value="NAD(P)-bd_dom_sf"/>
</dbReference>
<dbReference type="SUPFAM" id="SSF48179">
    <property type="entry name" value="6-phosphogluconate dehydrogenase C-terminal domain-like"/>
    <property type="match status" value="1"/>
</dbReference>
<gene>
    <name evidence="10" type="primary">proC</name>
    <name evidence="15" type="ORF">IDAT_07035</name>
</gene>
<dbReference type="FunFam" id="1.10.3730.10:FF:000001">
    <property type="entry name" value="Pyrroline-5-carboxylate reductase"/>
    <property type="match status" value="1"/>
</dbReference>
<dbReference type="Gene3D" id="1.10.3730.10">
    <property type="entry name" value="ProC C-terminal domain-like"/>
    <property type="match status" value="1"/>
</dbReference>
<comment type="subcellular location">
    <subcellularLocation>
        <location evidence="10">Cytoplasm</location>
    </subcellularLocation>
</comment>
<dbReference type="UniPathway" id="UPA00098">
    <property type="reaction ID" value="UER00361"/>
</dbReference>
<dbReference type="Pfam" id="PF03807">
    <property type="entry name" value="F420_oxidored"/>
    <property type="match status" value="1"/>
</dbReference>
<feature type="binding site" evidence="12">
    <location>
        <position position="59"/>
    </location>
    <ligand>
        <name>NADPH</name>
        <dbReference type="ChEBI" id="CHEBI:57783"/>
    </ligand>
</feature>
<evidence type="ECO:0000256" key="6">
    <source>
        <dbReference type="ARBA" id="ARBA00022857"/>
    </source>
</evidence>